<dbReference type="STRING" id="551991.SAMN05192529_103207"/>
<dbReference type="PANTHER" id="PTHR43280">
    <property type="entry name" value="ARAC-FAMILY TRANSCRIPTIONAL REGULATOR"/>
    <property type="match status" value="1"/>
</dbReference>
<dbReference type="SUPFAM" id="SSF51215">
    <property type="entry name" value="Regulatory protein AraC"/>
    <property type="match status" value="1"/>
</dbReference>
<dbReference type="PANTHER" id="PTHR43280:SF2">
    <property type="entry name" value="HTH-TYPE TRANSCRIPTIONAL REGULATOR EXSA"/>
    <property type="match status" value="1"/>
</dbReference>
<dbReference type="Gene3D" id="1.10.10.60">
    <property type="entry name" value="Homeodomain-like"/>
    <property type="match status" value="1"/>
</dbReference>
<dbReference type="GO" id="GO:0043565">
    <property type="term" value="F:sequence-specific DNA binding"/>
    <property type="evidence" value="ECO:0007669"/>
    <property type="project" value="InterPro"/>
</dbReference>
<dbReference type="InterPro" id="IPR003313">
    <property type="entry name" value="AraC-bd"/>
</dbReference>
<dbReference type="Pfam" id="PF12833">
    <property type="entry name" value="HTH_18"/>
    <property type="match status" value="1"/>
</dbReference>
<reference evidence="5 6" key="1">
    <citation type="submission" date="2016-10" db="EMBL/GenBank/DDBJ databases">
        <authorList>
            <person name="de Groot N.N."/>
        </authorList>
    </citation>
    <scope>NUCLEOTIDE SEQUENCE [LARGE SCALE GENOMIC DNA]</scope>
    <source>
        <strain evidence="5 6">Vu-144</strain>
    </source>
</reference>
<dbReference type="SUPFAM" id="SSF46689">
    <property type="entry name" value="Homeodomain-like"/>
    <property type="match status" value="1"/>
</dbReference>
<evidence type="ECO:0000256" key="1">
    <source>
        <dbReference type="ARBA" id="ARBA00023015"/>
    </source>
</evidence>
<keyword evidence="3" id="KW-0804">Transcription</keyword>
<evidence type="ECO:0000313" key="6">
    <source>
        <dbReference type="Proteomes" id="UP000199041"/>
    </source>
</evidence>
<dbReference type="InterPro" id="IPR037923">
    <property type="entry name" value="HTH-like"/>
</dbReference>
<keyword evidence="1" id="KW-0805">Transcription regulation</keyword>
<evidence type="ECO:0000259" key="4">
    <source>
        <dbReference type="PROSITE" id="PS01124"/>
    </source>
</evidence>
<name>A0A1H3WPY1_9BACT</name>
<evidence type="ECO:0000256" key="2">
    <source>
        <dbReference type="ARBA" id="ARBA00023125"/>
    </source>
</evidence>
<dbReference type="Proteomes" id="UP000199041">
    <property type="component" value="Unassembled WGS sequence"/>
</dbReference>
<dbReference type="RefSeq" id="WP_091394205.1">
    <property type="nucleotide sequence ID" value="NZ_FNQY01000003.1"/>
</dbReference>
<protein>
    <submittedName>
        <fullName evidence="5">AraC-type DNA-binding protein</fullName>
    </submittedName>
</protein>
<evidence type="ECO:0000256" key="3">
    <source>
        <dbReference type="ARBA" id="ARBA00023163"/>
    </source>
</evidence>
<gene>
    <name evidence="5" type="ORF">SAMN05192529_103207</name>
</gene>
<dbReference type="InterPro" id="IPR020449">
    <property type="entry name" value="Tscrpt_reg_AraC-type_HTH"/>
</dbReference>
<dbReference type="InterPro" id="IPR009057">
    <property type="entry name" value="Homeodomain-like_sf"/>
</dbReference>
<dbReference type="Pfam" id="PF02311">
    <property type="entry name" value="AraC_binding"/>
    <property type="match status" value="1"/>
</dbReference>
<accession>A0A1H3WPY1</accession>
<dbReference type="PROSITE" id="PS01124">
    <property type="entry name" value="HTH_ARAC_FAMILY_2"/>
    <property type="match status" value="1"/>
</dbReference>
<dbReference type="PRINTS" id="PR00032">
    <property type="entry name" value="HTHARAC"/>
</dbReference>
<evidence type="ECO:0000313" key="5">
    <source>
        <dbReference type="EMBL" id="SDZ89199.1"/>
    </source>
</evidence>
<organism evidence="5 6">
    <name type="scientific">Arachidicoccus rhizosphaerae</name>
    <dbReference type="NCBI Taxonomy" id="551991"/>
    <lineage>
        <taxon>Bacteria</taxon>
        <taxon>Pseudomonadati</taxon>
        <taxon>Bacteroidota</taxon>
        <taxon>Chitinophagia</taxon>
        <taxon>Chitinophagales</taxon>
        <taxon>Chitinophagaceae</taxon>
        <taxon>Arachidicoccus</taxon>
    </lineage>
</organism>
<dbReference type="OrthoDB" id="2585681at2"/>
<dbReference type="GO" id="GO:0003700">
    <property type="term" value="F:DNA-binding transcription factor activity"/>
    <property type="evidence" value="ECO:0007669"/>
    <property type="project" value="InterPro"/>
</dbReference>
<dbReference type="InterPro" id="IPR018060">
    <property type="entry name" value="HTH_AraC"/>
</dbReference>
<keyword evidence="6" id="KW-1185">Reference proteome</keyword>
<sequence length="273" mass="31338">MLKEYAIRDLLSSSLDHIPYYIGTFEDTPDAPEIDWPHRHAFYTAVWFTQGSGFYVIDFQEYAIVPGRIFLVNPKQIHNWDYAENSKGYVLMIDAALALELKLDSGCCYLDLSAEAPFFKNIFIHLIAEQKRSDALSVTLIKSGIAYLYGLIKRNSENQPLKASFTSPTLTTLQSMIAKNPHLITVTQYAHLLQVTEEQLNHQCKKSTGISVKQFILDAKITESKRQLIYSEHNINEIAYGLGFEDPSYFARIFRKKTTFSPSDFLKKYRKQP</sequence>
<feature type="domain" description="HTH araC/xylS-type" evidence="4">
    <location>
        <begin position="167"/>
        <end position="268"/>
    </location>
</feature>
<dbReference type="AlphaFoldDB" id="A0A1H3WPY1"/>
<dbReference type="EMBL" id="FNQY01000003">
    <property type="protein sequence ID" value="SDZ89199.1"/>
    <property type="molecule type" value="Genomic_DNA"/>
</dbReference>
<dbReference type="SMART" id="SM00342">
    <property type="entry name" value="HTH_ARAC"/>
    <property type="match status" value="1"/>
</dbReference>
<proteinExistence type="predicted"/>
<keyword evidence="2 5" id="KW-0238">DNA-binding</keyword>